<feature type="non-terminal residue" evidence="7">
    <location>
        <position position="82"/>
    </location>
</feature>
<gene>
    <name evidence="7" type="ORF">OVN521_LOCUS45999</name>
</gene>
<dbReference type="GO" id="GO:0046920">
    <property type="term" value="F:alpha-(1-&gt;3)-fucosyltransferase activity"/>
    <property type="evidence" value="ECO:0007669"/>
    <property type="project" value="TreeGrafter"/>
</dbReference>
<comment type="similarity">
    <text evidence="2 5">Belongs to the glycosyltransferase 10 family.</text>
</comment>
<dbReference type="InterPro" id="IPR038577">
    <property type="entry name" value="GT10-like_C_sf"/>
</dbReference>
<reference evidence="7" key="1">
    <citation type="submission" date="2021-02" db="EMBL/GenBank/DDBJ databases">
        <authorList>
            <person name="Nowell W R."/>
        </authorList>
    </citation>
    <scope>NUCLEOTIDE SEQUENCE</scope>
</reference>
<dbReference type="EMBL" id="CAJOBG010078764">
    <property type="protein sequence ID" value="CAF4623990.1"/>
    <property type="molecule type" value="Genomic_DNA"/>
</dbReference>
<evidence type="ECO:0000256" key="4">
    <source>
        <dbReference type="ARBA" id="ARBA00022679"/>
    </source>
</evidence>
<keyword evidence="4 5" id="KW-0808">Transferase</keyword>
<evidence type="ECO:0000256" key="5">
    <source>
        <dbReference type="RuleBase" id="RU003832"/>
    </source>
</evidence>
<dbReference type="InterPro" id="IPR055270">
    <property type="entry name" value="Glyco_tran_10_C"/>
</dbReference>
<keyword evidence="5" id="KW-0812">Transmembrane</keyword>
<dbReference type="GO" id="GO:0032580">
    <property type="term" value="C:Golgi cisterna membrane"/>
    <property type="evidence" value="ECO:0007669"/>
    <property type="project" value="UniProtKB-SubCell"/>
</dbReference>
<dbReference type="Gene3D" id="3.40.50.11660">
    <property type="entry name" value="Glycosyl transferase family 10, C-terminal domain"/>
    <property type="match status" value="1"/>
</dbReference>
<keyword evidence="8" id="KW-1185">Reference proteome</keyword>
<organism evidence="7 8">
    <name type="scientific">Rotaria magnacalcarata</name>
    <dbReference type="NCBI Taxonomy" id="392030"/>
    <lineage>
        <taxon>Eukaryota</taxon>
        <taxon>Metazoa</taxon>
        <taxon>Spiralia</taxon>
        <taxon>Gnathifera</taxon>
        <taxon>Rotifera</taxon>
        <taxon>Eurotatoria</taxon>
        <taxon>Bdelloidea</taxon>
        <taxon>Philodinida</taxon>
        <taxon>Philodinidae</taxon>
        <taxon>Rotaria</taxon>
    </lineage>
</organism>
<evidence type="ECO:0000256" key="2">
    <source>
        <dbReference type="ARBA" id="ARBA00008919"/>
    </source>
</evidence>
<dbReference type="InterPro" id="IPR001503">
    <property type="entry name" value="Glyco_trans_10"/>
</dbReference>
<protein>
    <recommendedName>
        <fullName evidence="5">Fucosyltransferase</fullName>
        <ecNumber evidence="5">2.4.1.-</ecNumber>
    </recommendedName>
</protein>
<evidence type="ECO:0000256" key="1">
    <source>
        <dbReference type="ARBA" id="ARBA00004922"/>
    </source>
</evidence>
<proteinExistence type="inferred from homology"/>
<dbReference type="UniPathway" id="UPA00378"/>
<dbReference type="AlphaFoldDB" id="A0A821DNV3"/>
<keyword evidence="5" id="KW-0333">Golgi apparatus</keyword>
<dbReference type="PANTHER" id="PTHR11929:SF194">
    <property type="entry name" value="ALPHA-(1,3)-FUCOSYLTRANSFERASE 10"/>
    <property type="match status" value="1"/>
</dbReference>
<keyword evidence="5" id="KW-0472">Membrane</keyword>
<accession>A0A821DNV3</accession>
<evidence type="ECO:0000256" key="3">
    <source>
        <dbReference type="ARBA" id="ARBA00022676"/>
    </source>
</evidence>
<dbReference type="PANTHER" id="PTHR11929">
    <property type="entry name" value="ALPHA- 1,3 -FUCOSYLTRANSFERASE"/>
    <property type="match status" value="1"/>
</dbReference>
<name>A0A821DNV3_9BILA</name>
<evidence type="ECO:0000259" key="6">
    <source>
        <dbReference type="Pfam" id="PF00852"/>
    </source>
</evidence>
<feature type="domain" description="Fucosyltransferase C-terminal" evidence="6">
    <location>
        <begin position="2"/>
        <end position="79"/>
    </location>
</feature>
<comment type="caution">
    <text evidence="7">The sequence shown here is derived from an EMBL/GenBank/DDBJ whole genome shotgun (WGS) entry which is preliminary data.</text>
</comment>
<dbReference type="EC" id="2.4.1.-" evidence="5"/>
<evidence type="ECO:0000313" key="7">
    <source>
        <dbReference type="EMBL" id="CAF4623990.1"/>
    </source>
</evidence>
<comment type="subcellular location">
    <subcellularLocation>
        <location evidence="5">Golgi apparatus</location>
        <location evidence="5">Golgi stack membrane</location>
        <topology evidence="5">Single-pass type II membrane protein</topology>
    </subcellularLocation>
</comment>
<evidence type="ECO:0000313" key="8">
    <source>
        <dbReference type="Proteomes" id="UP000663866"/>
    </source>
</evidence>
<sequence length="82" mass="9157">AHNGRESFIQRLMQEIKIDSFGSCLNNRRGYGARMADNVDAYKKYKFVIAIENSNCADYVTEKLVKAVESGSIPIVAGRDGR</sequence>
<feature type="non-terminal residue" evidence="7">
    <location>
        <position position="1"/>
    </location>
</feature>
<keyword evidence="3 5" id="KW-0328">Glycosyltransferase</keyword>
<comment type="pathway">
    <text evidence="1">Protein modification; protein glycosylation.</text>
</comment>
<dbReference type="SUPFAM" id="SSF53756">
    <property type="entry name" value="UDP-Glycosyltransferase/glycogen phosphorylase"/>
    <property type="match status" value="1"/>
</dbReference>
<dbReference type="Pfam" id="PF00852">
    <property type="entry name" value="Glyco_transf_10"/>
    <property type="match status" value="1"/>
</dbReference>
<dbReference type="Proteomes" id="UP000663866">
    <property type="component" value="Unassembled WGS sequence"/>
</dbReference>